<keyword evidence="3" id="KW-1185">Reference proteome</keyword>
<dbReference type="Proteomes" id="UP000183471">
    <property type="component" value="Unassembled WGS sequence"/>
</dbReference>
<keyword evidence="1" id="KW-0812">Transmembrane</keyword>
<comment type="caution">
    <text evidence="2">The sequence shown here is derived from an EMBL/GenBank/DDBJ whole genome shotgun (WGS) entry which is preliminary data.</text>
</comment>
<proteinExistence type="predicted"/>
<evidence type="ECO:0000313" key="2">
    <source>
        <dbReference type="EMBL" id="SDQ30183.1"/>
    </source>
</evidence>
<protein>
    <submittedName>
        <fullName evidence="2">Uncharacterized protein</fullName>
    </submittedName>
</protein>
<evidence type="ECO:0000313" key="3">
    <source>
        <dbReference type="Proteomes" id="UP000183471"/>
    </source>
</evidence>
<organism evidence="2 3">
    <name type="scientific">Nitrosospira multiformis</name>
    <dbReference type="NCBI Taxonomy" id="1231"/>
    <lineage>
        <taxon>Bacteria</taxon>
        <taxon>Pseudomonadati</taxon>
        <taxon>Pseudomonadota</taxon>
        <taxon>Betaproteobacteria</taxon>
        <taxon>Nitrosomonadales</taxon>
        <taxon>Nitrosomonadaceae</taxon>
        <taxon>Nitrosospira</taxon>
    </lineage>
</organism>
<name>A0ABY0T624_9PROT</name>
<evidence type="ECO:0000256" key="1">
    <source>
        <dbReference type="SAM" id="Phobius"/>
    </source>
</evidence>
<gene>
    <name evidence="2" type="ORF">SAMN05216402_0269</name>
</gene>
<reference evidence="2 3" key="1">
    <citation type="submission" date="2016-10" db="EMBL/GenBank/DDBJ databases">
        <authorList>
            <person name="Varghese N."/>
            <person name="Submissions S."/>
        </authorList>
    </citation>
    <scope>NUCLEOTIDE SEQUENCE [LARGE SCALE GENOMIC DNA]</scope>
    <source>
        <strain evidence="2 3">Nl1</strain>
    </source>
</reference>
<keyword evidence="1" id="KW-0472">Membrane</keyword>
<dbReference type="EMBL" id="FNKY01000001">
    <property type="protein sequence ID" value="SDQ30183.1"/>
    <property type="molecule type" value="Genomic_DNA"/>
</dbReference>
<keyword evidence="1" id="KW-1133">Transmembrane helix</keyword>
<sequence length="76" mass="8696">MKYKIMARRPRAEVFYDDVDPCLVRRFKANGLRLCIAISVSGQSSISPIMLLSVALDGRTSEKNLFSEHGHEHNRY</sequence>
<accession>A0ABY0T624</accession>
<feature type="transmembrane region" description="Helical" evidence="1">
    <location>
        <begin position="34"/>
        <end position="56"/>
    </location>
</feature>